<keyword evidence="2" id="KW-0547">Nucleotide-binding</keyword>
<dbReference type="GO" id="GO:0016887">
    <property type="term" value="F:ATP hydrolysis activity"/>
    <property type="evidence" value="ECO:0007669"/>
    <property type="project" value="InterPro"/>
</dbReference>
<dbReference type="InterPro" id="IPR003439">
    <property type="entry name" value="ABC_transporter-like_ATP-bd"/>
</dbReference>
<dbReference type="STRING" id="686624.SAMN04488242_2556"/>
<protein>
    <submittedName>
        <fullName evidence="5">ATPase components of ABC transporters with duplicated ATPase domains</fullName>
    </submittedName>
</protein>
<feature type="domain" description="ABC transporter" evidence="4">
    <location>
        <begin position="3"/>
        <end position="239"/>
    </location>
</feature>
<dbReference type="Proteomes" id="UP000199475">
    <property type="component" value="Unassembled WGS sequence"/>
</dbReference>
<dbReference type="InterPro" id="IPR003593">
    <property type="entry name" value="AAA+_ATPase"/>
</dbReference>
<dbReference type="InterPro" id="IPR050611">
    <property type="entry name" value="ABCF"/>
</dbReference>
<evidence type="ECO:0000313" key="5">
    <source>
        <dbReference type="EMBL" id="SDL72142.1"/>
    </source>
</evidence>
<proteinExistence type="predicted"/>
<keyword evidence="1" id="KW-0677">Repeat</keyword>
<keyword evidence="3" id="KW-0067">ATP-binding</keyword>
<dbReference type="Pfam" id="PF00005">
    <property type="entry name" value="ABC_tran"/>
    <property type="match status" value="2"/>
</dbReference>
<dbReference type="AlphaFoldDB" id="A0A1G9MCZ2"/>
<dbReference type="OrthoDB" id="5592724at2"/>
<dbReference type="InterPro" id="IPR027417">
    <property type="entry name" value="P-loop_NTPase"/>
</dbReference>
<dbReference type="EMBL" id="FNGP01000005">
    <property type="protein sequence ID" value="SDL72142.1"/>
    <property type="molecule type" value="Genomic_DNA"/>
</dbReference>
<dbReference type="SMART" id="SM00382">
    <property type="entry name" value="AAA"/>
    <property type="match status" value="2"/>
</dbReference>
<evidence type="ECO:0000256" key="2">
    <source>
        <dbReference type="ARBA" id="ARBA00022741"/>
    </source>
</evidence>
<gene>
    <name evidence="5" type="ORF">SAMN04488242_2556</name>
</gene>
<dbReference type="GO" id="GO:0005524">
    <property type="term" value="F:ATP binding"/>
    <property type="evidence" value="ECO:0007669"/>
    <property type="project" value="UniProtKB-KW"/>
</dbReference>
<evidence type="ECO:0000313" key="6">
    <source>
        <dbReference type="Proteomes" id="UP000199475"/>
    </source>
</evidence>
<name>A0A1G9MCZ2_9ACTN</name>
<dbReference type="RefSeq" id="WP_093252886.1">
    <property type="nucleotide sequence ID" value="NZ_FNGP01000005.1"/>
</dbReference>
<organism evidence="5 6">
    <name type="scientific">Tessaracoccus oleiagri</name>
    <dbReference type="NCBI Taxonomy" id="686624"/>
    <lineage>
        <taxon>Bacteria</taxon>
        <taxon>Bacillati</taxon>
        <taxon>Actinomycetota</taxon>
        <taxon>Actinomycetes</taxon>
        <taxon>Propionibacteriales</taxon>
        <taxon>Propionibacteriaceae</taxon>
        <taxon>Tessaracoccus</taxon>
    </lineage>
</organism>
<accession>A0A1G9MCZ2</accession>
<evidence type="ECO:0000256" key="3">
    <source>
        <dbReference type="ARBA" id="ARBA00022840"/>
    </source>
</evidence>
<sequence length="514" mass="55465">MPIHLNDLSFAFDPQGPALLSDITLGISAPRVGIVGRNGSGKSTLLRLIAGDLSPTRGTITVDGRVARLRQDLLQAEDLTVAGLLGIDGKIAALAAIETGSLDQHHYDTLGDDWDVESRAEAVLARRVPSLALDGALHRPTSTLSGGELVQLGLAALELEGAAVALLDEPTNNLDRRSRETLYAAVASWPGQVVVVSHDVALLDRMDAIVELHGGVARVFGGNFTDYRAQLAVEAAAAAQSVRAAHQKVRAEQRERDHVQTAMARREQQGKKAAREKRAPGIILNTWKDRSQKSRGAEQIRAAEKVEAARERLAEAESLVRDDASIRIPLVDPGQARGRRLVELRDADRTLVMQGGDRWALVGDNGVGKTTLLRGLTPFTPRVGHLDQRLDLPPGTVLDVVRGSAPDRPAHDTHALLARFLLRGEVVHRHVDSLSGGERFRVALARILLADPPPELIVLDEPTNNLDLDSIDQLVDALTAYRGALLVVSHDQSLLDRLGLDRVVELTREGTLVG</sequence>
<dbReference type="PANTHER" id="PTHR19211">
    <property type="entry name" value="ATP-BINDING TRANSPORT PROTEIN-RELATED"/>
    <property type="match status" value="1"/>
</dbReference>
<dbReference type="CDD" id="cd03221">
    <property type="entry name" value="ABCF_EF-3"/>
    <property type="match status" value="1"/>
</dbReference>
<evidence type="ECO:0000259" key="4">
    <source>
        <dbReference type="PROSITE" id="PS50893"/>
    </source>
</evidence>
<dbReference type="Gene3D" id="3.40.50.300">
    <property type="entry name" value="P-loop containing nucleotide triphosphate hydrolases"/>
    <property type="match status" value="2"/>
</dbReference>
<dbReference type="SUPFAM" id="SSF52540">
    <property type="entry name" value="P-loop containing nucleoside triphosphate hydrolases"/>
    <property type="match status" value="2"/>
</dbReference>
<dbReference type="PROSITE" id="PS50893">
    <property type="entry name" value="ABC_TRANSPORTER_2"/>
    <property type="match status" value="1"/>
</dbReference>
<evidence type="ECO:0000256" key="1">
    <source>
        <dbReference type="ARBA" id="ARBA00022737"/>
    </source>
</evidence>
<reference evidence="5 6" key="1">
    <citation type="submission" date="2016-10" db="EMBL/GenBank/DDBJ databases">
        <authorList>
            <person name="de Groot N.N."/>
        </authorList>
    </citation>
    <scope>NUCLEOTIDE SEQUENCE [LARGE SCALE GENOMIC DNA]</scope>
    <source>
        <strain evidence="5 6">CGMCC 1.9159</strain>
    </source>
</reference>
<keyword evidence="6" id="KW-1185">Reference proteome</keyword>
<dbReference type="PANTHER" id="PTHR19211:SF6">
    <property type="entry name" value="BLL7188 PROTEIN"/>
    <property type="match status" value="1"/>
</dbReference>